<gene>
    <name evidence="6" type="ORF">E8P82_11415</name>
</gene>
<keyword evidence="7" id="KW-1185">Reference proteome</keyword>
<dbReference type="Proteomes" id="UP000305233">
    <property type="component" value="Unassembled WGS sequence"/>
</dbReference>
<dbReference type="GO" id="GO:0005886">
    <property type="term" value="C:plasma membrane"/>
    <property type="evidence" value="ECO:0007669"/>
    <property type="project" value="UniProtKB-SubCell"/>
</dbReference>
<evidence type="ECO:0000256" key="5">
    <source>
        <dbReference type="ARBA" id="ARBA00023136"/>
    </source>
</evidence>
<dbReference type="InterPro" id="IPR051211">
    <property type="entry name" value="PG_lysyltransferase"/>
</dbReference>
<dbReference type="PANTHER" id="PTHR34697">
    <property type="entry name" value="PHOSPHATIDYLGLYCEROL LYSYLTRANSFERASE"/>
    <property type="match status" value="1"/>
</dbReference>
<comment type="subcellular location">
    <subcellularLocation>
        <location evidence="1">Cell membrane</location>
        <topology evidence="1">Multi-pass membrane protein</topology>
    </subcellularLocation>
</comment>
<evidence type="ECO:0000313" key="7">
    <source>
        <dbReference type="Proteomes" id="UP000305233"/>
    </source>
</evidence>
<sequence>MVRPEWPRTFGRIIVSRPVTAGYVVLFWVVGLTTGSLLSGPAEPLASAVRLSVDSAVSSPWTIGTALFWADSLGGYLVATVLLMLTGWAFERRMGSGRFLLAALAAHVVGVFLTVGFTGLTSALVGDWTAALVSESFVGVTGLVCGAAAAGSAALGTLWRRRLRVGLFTVVVLLALFSGTFQDMLNLFAAVVGAIIGPWLKGRRIHRPRFAVSRREARVLIALLVAACAAGPVIAALNTQAAGPLAVLEYLFTEVQPTDPATVTAVCADSAQVEDCAAARLQLRAGAGAVFMAVLPSFLLVVLADGLRRGRRFAWWAALIIQTLATIRAAAEVFSLSAGSSGIVGLPLVEAAYAGRLVSVAVALIVPLVVIVVLLMSRSLFTVSAPPGTYRRLVVVLAVAGIMLSALYVVIGLLLSDGFTPEPGFRQLLFDAPDRLLPLSQFLEQVPAIVPQSPAAVLLYEGVGVVFWLLAAVLMILSFLRPAHYGAGTDEDRARELLHLHGGSTLGWMTTWPGNSYWFSSSGSSYVAFRVLSGVALTLGEPVGPREELAATIDEFSEFCSMNGWAPCLYSVGGRVSDLTDATGWNSVQVAEETILPLGSIAFTGKKFQDIRTALNKAGKEGIRAEWVRYPSAPRAVVDQINAISEEWVADKSMPEMGFTLGSLDQVDDPEVRCLIAVDADRTVHAVTSWLPVYEDGQVVGWTLDFMRRRGTGFRASIEFLIASAALTLEQEGFGFISLSGAPLARLDPTDSPDAVKVLDRVLAGLGALLEPVYGFRSLLAFKAKFQPTYEALHMVYPDASALPAIANAVGRAYLPEVSLGQGLNLARKVLVRSA</sequence>
<dbReference type="Gene3D" id="1.20.1540.10">
    <property type="entry name" value="Rhomboid-like"/>
    <property type="match status" value="1"/>
</dbReference>
<dbReference type="OrthoDB" id="594838at2"/>
<evidence type="ECO:0000256" key="3">
    <source>
        <dbReference type="ARBA" id="ARBA00022692"/>
    </source>
</evidence>
<evidence type="ECO:0000256" key="1">
    <source>
        <dbReference type="ARBA" id="ARBA00004651"/>
    </source>
</evidence>
<reference evidence="6 7" key="1">
    <citation type="submission" date="2019-04" db="EMBL/GenBank/DDBJ databases">
        <authorList>
            <person name="Liu Q."/>
            <person name="Xin Y.-H."/>
        </authorList>
    </citation>
    <scope>NUCLEOTIDE SEQUENCE [LARGE SCALE GENOMIC DNA]</scope>
    <source>
        <strain evidence="6 7">AM23</strain>
    </source>
</reference>
<evidence type="ECO:0000256" key="4">
    <source>
        <dbReference type="ARBA" id="ARBA00022989"/>
    </source>
</evidence>
<comment type="caution">
    <text evidence="6">The sequence shown here is derived from an EMBL/GenBank/DDBJ whole genome shotgun (WGS) entry which is preliminary data.</text>
</comment>
<dbReference type="GO" id="GO:0016755">
    <property type="term" value="F:aminoacyltransferase activity"/>
    <property type="evidence" value="ECO:0007669"/>
    <property type="project" value="TreeGrafter"/>
</dbReference>
<keyword evidence="2" id="KW-1003">Cell membrane</keyword>
<organism evidence="6 7">
    <name type="scientific">Arthrobacter echini</name>
    <dbReference type="NCBI Taxonomy" id="1529066"/>
    <lineage>
        <taxon>Bacteria</taxon>
        <taxon>Bacillati</taxon>
        <taxon>Actinomycetota</taxon>
        <taxon>Actinomycetes</taxon>
        <taxon>Micrococcales</taxon>
        <taxon>Micrococcaceae</taxon>
        <taxon>Arthrobacter</taxon>
    </lineage>
</organism>
<keyword evidence="3" id="KW-0812">Transmembrane</keyword>
<name>A0A4S5E2J6_9MICC</name>
<accession>A0A4S5E2J6</accession>
<keyword evidence="5" id="KW-0472">Membrane</keyword>
<dbReference type="SUPFAM" id="SSF144091">
    <property type="entry name" value="Rhomboid-like"/>
    <property type="match status" value="1"/>
</dbReference>
<dbReference type="GO" id="GO:0055091">
    <property type="term" value="P:phospholipid homeostasis"/>
    <property type="evidence" value="ECO:0007669"/>
    <property type="project" value="TreeGrafter"/>
</dbReference>
<protein>
    <submittedName>
        <fullName evidence="6">DUF2156 domain-containing protein</fullName>
    </submittedName>
</protein>
<dbReference type="Pfam" id="PF09924">
    <property type="entry name" value="LPG_synthase_C"/>
    <property type="match status" value="1"/>
</dbReference>
<dbReference type="PANTHER" id="PTHR34697:SF2">
    <property type="entry name" value="PHOSPHATIDYLGLYCEROL LYSYLTRANSFERASE"/>
    <property type="match status" value="1"/>
</dbReference>
<dbReference type="EMBL" id="SSWH01000010">
    <property type="protein sequence ID" value="THJ65587.1"/>
    <property type="molecule type" value="Genomic_DNA"/>
</dbReference>
<dbReference type="InterPro" id="IPR024320">
    <property type="entry name" value="LPG_synthase_C"/>
</dbReference>
<evidence type="ECO:0000256" key="2">
    <source>
        <dbReference type="ARBA" id="ARBA00022475"/>
    </source>
</evidence>
<dbReference type="InterPro" id="IPR035952">
    <property type="entry name" value="Rhomboid-like_sf"/>
</dbReference>
<dbReference type="AlphaFoldDB" id="A0A4S5E2J6"/>
<evidence type="ECO:0000313" key="6">
    <source>
        <dbReference type="EMBL" id="THJ65587.1"/>
    </source>
</evidence>
<keyword evidence="4" id="KW-1133">Transmembrane helix</keyword>
<proteinExistence type="predicted"/>